<organism evidence="1 2">
    <name type="scientific">Prorocentrum cordatum</name>
    <dbReference type="NCBI Taxonomy" id="2364126"/>
    <lineage>
        <taxon>Eukaryota</taxon>
        <taxon>Sar</taxon>
        <taxon>Alveolata</taxon>
        <taxon>Dinophyceae</taxon>
        <taxon>Prorocentrales</taxon>
        <taxon>Prorocentraceae</taxon>
        <taxon>Prorocentrum</taxon>
    </lineage>
</organism>
<feature type="non-terminal residue" evidence="1">
    <location>
        <position position="1"/>
    </location>
</feature>
<evidence type="ECO:0000313" key="2">
    <source>
        <dbReference type="Proteomes" id="UP001189429"/>
    </source>
</evidence>
<sequence>GHGVDFLKFGREQVWSNDGAFKTAEERFAGCTGLELMQIIFHFYPIVLHFDVPFINSAGQWAISRDKTNSARGDDATIEERAVSIETVGLLHGLGGGAWLKATAKENPISPSATCTTLHWGPRCDGMKRAYDRDPKKLNAKVQMSARTGLKDTTIFPVDTPTDILEKLVSLENSMNTKVLATTFIEVMESTDKVEALWEKQKIDYGWSHGSIGQGAMEANKRALFQAAFDNQRWDSTPMYENCLSFYK</sequence>
<keyword evidence="2" id="KW-1185">Reference proteome</keyword>
<accession>A0ABN9PVU7</accession>
<proteinExistence type="predicted"/>
<evidence type="ECO:0000313" key="1">
    <source>
        <dbReference type="EMBL" id="CAK0797393.1"/>
    </source>
</evidence>
<dbReference type="Proteomes" id="UP001189429">
    <property type="component" value="Unassembled WGS sequence"/>
</dbReference>
<reference evidence="1" key="1">
    <citation type="submission" date="2023-10" db="EMBL/GenBank/DDBJ databases">
        <authorList>
            <person name="Chen Y."/>
            <person name="Shah S."/>
            <person name="Dougan E. K."/>
            <person name="Thang M."/>
            <person name="Chan C."/>
        </authorList>
    </citation>
    <scope>NUCLEOTIDE SEQUENCE [LARGE SCALE GENOMIC DNA]</scope>
</reference>
<dbReference type="EMBL" id="CAUYUJ010001736">
    <property type="protein sequence ID" value="CAK0797393.1"/>
    <property type="molecule type" value="Genomic_DNA"/>
</dbReference>
<name>A0ABN9PVU7_9DINO</name>
<protein>
    <submittedName>
        <fullName evidence="1">Uncharacterized protein</fullName>
    </submittedName>
</protein>
<feature type="non-terminal residue" evidence="1">
    <location>
        <position position="248"/>
    </location>
</feature>
<comment type="caution">
    <text evidence="1">The sequence shown here is derived from an EMBL/GenBank/DDBJ whole genome shotgun (WGS) entry which is preliminary data.</text>
</comment>
<gene>
    <name evidence="1" type="ORF">PCOR1329_LOCUS6484</name>
</gene>